<dbReference type="PANTHER" id="PTHR36180:SF2">
    <property type="entry name" value="BRO FAMILY PROTEIN"/>
    <property type="match status" value="1"/>
</dbReference>
<dbReference type="InterPro" id="IPR005039">
    <property type="entry name" value="Ant_C"/>
</dbReference>
<dbReference type="GO" id="GO:0003677">
    <property type="term" value="F:DNA binding"/>
    <property type="evidence" value="ECO:0007669"/>
    <property type="project" value="InterPro"/>
</dbReference>
<dbReference type="AlphaFoldDB" id="A0A853I7Y5"/>
<evidence type="ECO:0000259" key="1">
    <source>
        <dbReference type="PROSITE" id="PS51750"/>
    </source>
</evidence>
<reference evidence="2 3" key="1">
    <citation type="submission" date="2020-07" db="EMBL/GenBank/DDBJ databases">
        <title>Endozoicomonas sp. nov., isolated from sediment.</title>
        <authorList>
            <person name="Gu T."/>
        </authorList>
    </citation>
    <scope>NUCLEOTIDE SEQUENCE [LARGE SCALE GENOMIC DNA]</scope>
    <source>
        <strain evidence="2 3">SM1973</strain>
    </source>
</reference>
<sequence>MNIIPFEFNNSAVRVINKDGEPWFIAKDIAEVLGYAEAYKMTRNLDDDEIAPHIVGTNAGPREFSIINESGLYSAILKSRRPEARIFKKWVTNEVLPTIRKTGSYGTTQIDWTNTQQVAGILAQSMEKIQEQSQQIGAMKPKVEALERIAKSDGGMCITNAAKDLQVRPKDLFSWLSENKWIYRRAGHASWTAYQNKIQQGVLEHKVTVVSRSDGAEKTTEQVRVTPKGLALLAERLNPFEVA</sequence>
<dbReference type="Proteomes" id="UP000569732">
    <property type="component" value="Unassembled WGS sequence"/>
</dbReference>
<dbReference type="PANTHER" id="PTHR36180">
    <property type="entry name" value="DNA-BINDING PROTEIN-RELATED-RELATED"/>
    <property type="match status" value="1"/>
</dbReference>
<dbReference type="EMBL" id="JACCKB010000222">
    <property type="protein sequence ID" value="NYZ70010.1"/>
    <property type="molecule type" value="Genomic_DNA"/>
</dbReference>
<dbReference type="Pfam" id="PF03374">
    <property type="entry name" value="ANT"/>
    <property type="match status" value="1"/>
</dbReference>
<evidence type="ECO:0000313" key="3">
    <source>
        <dbReference type="Proteomes" id="UP000569732"/>
    </source>
</evidence>
<organism evidence="2 3">
    <name type="scientific">Spartinivicinus marinus</name>
    <dbReference type="NCBI Taxonomy" id="2994442"/>
    <lineage>
        <taxon>Bacteria</taxon>
        <taxon>Pseudomonadati</taxon>
        <taxon>Pseudomonadota</taxon>
        <taxon>Gammaproteobacteria</taxon>
        <taxon>Oceanospirillales</taxon>
        <taxon>Zooshikellaceae</taxon>
        <taxon>Spartinivicinus</taxon>
    </lineage>
</organism>
<evidence type="ECO:0000313" key="2">
    <source>
        <dbReference type="EMBL" id="NYZ70010.1"/>
    </source>
</evidence>
<dbReference type="Pfam" id="PF02498">
    <property type="entry name" value="Bro-N"/>
    <property type="match status" value="1"/>
</dbReference>
<protein>
    <submittedName>
        <fullName evidence="2">Phage antirepressor KilAC domain-containing protein</fullName>
    </submittedName>
</protein>
<comment type="caution">
    <text evidence="2">The sequence shown here is derived from an EMBL/GenBank/DDBJ whole genome shotgun (WGS) entry which is preliminary data.</text>
</comment>
<name>A0A853I7Y5_9GAMM</name>
<accession>A0A853I7Y5</accession>
<feature type="domain" description="Bro-N" evidence="1">
    <location>
        <begin position="1"/>
        <end position="103"/>
    </location>
</feature>
<dbReference type="PROSITE" id="PS51750">
    <property type="entry name" value="BRO_N"/>
    <property type="match status" value="1"/>
</dbReference>
<dbReference type="RefSeq" id="WP_180571957.1">
    <property type="nucleotide sequence ID" value="NZ_JACCKB010000222.1"/>
</dbReference>
<dbReference type="InterPro" id="IPR003497">
    <property type="entry name" value="BRO_N_domain"/>
</dbReference>
<proteinExistence type="predicted"/>
<gene>
    <name evidence="2" type="ORF">H0A36_28760</name>
</gene>
<dbReference type="SMART" id="SM01040">
    <property type="entry name" value="Bro-N"/>
    <property type="match status" value="1"/>
</dbReference>
<keyword evidence="3" id="KW-1185">Reference proteome</keyword>